<accession>A0AAD9T1I7</accession>
<evidence type="ECO:0000256" key="1">
    <source>
        <dbReference type="SAM" id="MobiDB-lite"/>
    </source>
</evidence>
<reference evidence="2" key="1">
    <citation type="submission" date="2023-06" db="EMBL/GenBank/DDBJ databases">
        <title>Draft genome of Marssonina rosae.</title>
        <authorList>
            <person name="Cheng Q."/>
        </authorList>
    </citation>
    <scope>NUCLEOTIDE SEQUENCE</scope>
    <source>
        <strain evidence="2">R4</strain>
    </source>
</reference>
<gene>
    <name evidence="2" type="ORF">QTJ16_002301</name>
</gene>
<comment type="caution">
    <text evidence="2">The sequence shown here is derived from an EMBL/GenBank/DDBJ whole genome shotgun (WGS) entry which is preliminary data.</text>
</comment>
<protein>
    <submittedName>
        <fullName evidence="2">Uncharacterized protein</fullName>
    </submittedName>
</protein>
<evidence type="ECO:0000313" key="2">
    <source>
        <dbReference type="EMBL" id="KAK2627655.1"/>
    </source>
</evidence>
<evidence type="ECO:0000313" key="3">
    <source>
        <dbReference type="Proteomes" id="UP001285354"/>
    </source>
</evidence>
<keyword evidence="3" id="KW-1185">Reference proteome</keyword>
<feature type="compositionally biased region" description="Gly residues" evidence="1">
    <location>
        <begin position="42"/>
        <end position="58"/>
    </location>
</feature>
<feature type="region of interest" description="Disordered" evidence="1">
    <location>
        <begin position="1"/>
        <end position="113"/>
    </location>
</feature>
<dbReference type="Proteomes" id="UP001285354">
    <property type="component" value="Unassembled WGS sequence"/>
</dbReference>
<dbReference type="AlphaFoldDB" id="A0AAD9T1I7"/>
<organism evidence="2 3">
    <name type="scientific">Diplocarpon rosae</name>
    <dbReference type="NCBI Taxonomy" id="946125"/>
    <lineage>
        <taxon>Eukaryota</taxon>
        <taxon>Fungi</taxon>
        <taxon>Dikarya</taxon>
        <taxon>Ascomycota</taxon>
        <taxon>Pezizomycotina</taxon>
        <taxon>Leotiomycetes</taxon>
        <taxon>Helotiales</taxon>
        <taxon>Drepanopezizaceae</taxon>
        <taxon>Diplocarpon</taxon>
    </lineage>
</organism>
<proteinExistence type="predicted"/>
<feature type="compositionally biased region" description="Basic residues" evidence="1">
    <location>
        <begin position="1"/>
        <end position="17"/>
    </location>
</feature>
<sequence length="340" mass="35860">MSGHRHSSSRCKSRSSRSRGFGLSLDGYHGGSGRADRDPFGGRRGMGSKGGERIGWGRNGAVRLDDPPILSPGQGVGRDGVREGQSSDMASPRLGGGSGVGSGRTDMSGGPDRMDPCGGLRGMDPTAQVRMGMGMGMGMGSSDPPASLMMGRTPLDTPRAVTRQPSAHDSILELGPHARHESLGMEHFGSPLMAARPSLTGDHGPRFPGSTGSWGNFDTRAARHPRLSYGPQQHIPMQHRFANYRYPYVEDYEVGEMEVGLAHQAAMQQMMRSGGNPFFDEGQYGDLYGGMGGVSRMAPAGGEGHMGHMRVNGGMGPVASMGGGMEVGMQGMSGGPYQYW</sequence>
<name>A0AAD9T1I7_9HELO</name>
<dbReference type="EMBL" id="JAUBYV010000003">
    <property type="protein sequence ID" value="KAK2627655.1"/>
    <property type="molecule type" value="Genomic_DNA"/>
</dbReference>